<dbReference type="InterPro" id="IPR039559">
    <property type="entry name" value="AIM6_PI-PLC-like_dom"/>
</dbReference>
<dbReference type="Gene3D" id="3.20.20.190">
    <property type="entry name" value="Phosphatidylinositol (PI) phosphodiesterase"/>
    <property type="match status" value="1"/>
</dbReference>
<dbReference type="Pfam" id="PF03009">
    <property type="entry name" value="GDPD"/>
    <property type="match status" value="1"/>
</dbReference>
<dbReference type="SUPFAM" id="SSF51695">
    <property type="entry name" value="PLC-like phosphodiesterases"/>
    <property type="match status" value="2"/>
</dbReference>
<keyword evidence="1" id="KW-0732">Signal</keyword>
<evidence type="ECO:0000259" key="2">
    <source>
        <dbReference type="PROSITE" id="PS51704"/>
    </source>
</evidence>
<dbReference type="GO" id="GO:0008081">
    <property type="term" value="F:phosphoric diester hydrolase activity"/>
    <property type="evidence" value="ECO:0007669"/>
    <property type="project" value="InterPro"/>
</dbReference>
<dbReference type="InterPro" id="IPR017946">
    <property type="entry name" value="PLC-like_Pdiesterase_TIM-brl"/>
</dbReference>
<evidence type="ECO:0000256" key="1">
    <source>
        <dbReference type="SAM" id="SignalP"/>
    </source>
</evidence>
<dbReference type="Proteomes" id="UP001164390">
    <property type="component" value="Chromosome"/>
</dbReference>
<dbReference type="InterPro" id="IPR030395">
    <property type="entry name" value="GP_PDE_dom"/>
</dbReference>
<dbReference type="PANTHER" id="PTHR46211:SF14">
    <property type="entry name" value="GLYCEROPHOSPHODIESTER PHOSPHODIESTERASE"/>
    <property type="match status" value="1"/>
</dbReference>
<feature type="chain" id="PRO_5041213863" evidence="1">
    <location>
        <begin position="22"/>
        <end position="605"/>
    </location>
</feature>
<dbReference type="CDD" id="cd08577">
    <property type="entry name" value="PI-PLCc_GDPD_SF_unchar3"/>
    <property type="match status" value="1"/>
</dbReference>
<protein>
    <submittedName>
        <fullName evidence="3">Glycerophosphodiester phosphodiesterase</fullName>
    </submittedName>
</protein>
<keyword evidence="4" id="KW-1185">Reference proteome</keyword>
<dbReference type="AlphaFoldDB" id="A0AA46TH26"/>
<dbReference type="EMBL" id="CP094970">
    <property type="protein sequence ID" value="UYM04699.1"/>
    <property type="molecule type" value="Genomic_DNA"/>
</dbReference>
<dbReference type="PROSITE" id="PS50007">
    <property type="entry name" value="PIPLC_X_DOMAIN"/>
    <property type="match status" value="1"/>
</dbReference>
<dbReference type="RefSeq" id="WP_271633457.1">
    <property type="nucleotide sequence ID" value="NZ_CP094970.1"/>
</dbReference>
<feature type="domain" description="GP-PDE" evidence="2">
    <location>
        <begin position="39"/>
        <end position="340"/>
    </location>
</feature>
<accession>A0AA46TH26</accession>
<dbReference type="KEGG" id="sgrg:L0C25_19505"/>
<feature type="signal peptide" evidence="1">
    <location>
        <begin position="1"/>
        <end position="21"/>
    </location>
</feature>
<reference evidence="3" key="1">
    <citation type="submission" date="2022-01" db="EMBL/GenBank/DDBJ databases">
        <title>Nocardioidaceae gen. sp. A5X3R13.</title>
        <authorList>
            <person name="Lopez Marin M.A."/>
            <person name="Uhlik O."/>
        </authorList>
    </citation>
    <scope>NUCLEOTIDE SEQUENCE</scope>
    <source>
        <strain evidence="3">A5X3R13</strain>
    </source>
</reference>
<dbReference type="PANTHER" id="PTHR46211">
    <property type="entry name" value="GLYCEROPHOSPHORYL DIESTER PHOSPHODIESTERASE"/>
    <property type="match status" value="1"/>
</dbReference>
<dbReference type="GO" id="GO:0006629">
    <property type="term" value="P:lipid metabolic process"/>
    <property type="evidence" value="ECO:0007669"/>
    <property type="project" value="InterPro"/>
</dbReference>
<evidence type="ECO:0000313" key="4">
    <source>
        <dbReference type="Proteomes" id="UP001164390"/>
    </source>
</evidence>
<organism evidence="3 4">
    <name type="scientific">Solicola gregarius</name>
    <dbReference type="NCBI Taxonomy" id="2908642"/>
    <lineage>
        <taxon>Bacteria</taxon>
        <taxon>Bacillati</taxon>
        <taxon>Actinomycetota</taxon>
        <taxon>Actinomycetes</taxon>
        <taxon>Propionibacteriales</taxon>
        <taxon>Nocardioidaceae</taxon>
        <taxon>Solicola</taxon>
    </lineage>
</organism>
<dbReference type="PROSITE" id="PS51704">
    <property type="entry name" value="GP_PDE"/>
    <property type="match status" value="1"/>
</dbReference>
<sequence length="605" mass="66181">MSARRPAGLAAVALLLSTAVALGPATNIQAASGRPAPEFDLQAHRGGVALTVESTVPAFARALRTGVSTLELDVQITEDREAVVTHDRVVNSAKCRDTAPAHPGDPAFPYVGDYVKDLTLEQVRTLDCGSQTLSQFPAQEAAPGARMPTLAEVFELVDTYEAHDVMLNVETKVEAGAPEETAPRSQFVRTVADEVDTAGMSDQVTIQSFDWGALMMMRDVAPELPIIALTNRDFLQTGEPGASPWLGGIDIDDFDGDLVAAVDSFGADALSPVQGFPQDGAIGDPDFEPYVTRSMVEDSHDAGMPVIPWTVNDRDTMEHFTRLGVDGIITDRPGVLRDVMARRGFDLPAQYRDPSAGRVAPLTQAHAHNDYEHERPLSDALAEGFTSVEAGVWLVDGELLVAHERADLDPKRTLEALYLDPLEQRVRDNDGAVYPGWEDSMQLLVDLKSDGPKTYRLLHRQLREHRDLLTQFAPRVRDGAVEVVVSGNRPLDLMREQRRRWAGYDGRLGDLGSDLSPSLMPLVSDNWANHFSWTGEGPMPPAEQAKLRSLVRRAHSAGYRLRFWGTPDARGSARTTMWSVLSDSGVDHLNTDDLVGLSRFLTVRQ</sequence>
<proteinExistence type="predicted"/>
<name>A0AA46TH26_9ACTN</name>
<gene>
    <name evidence="3" type="ORF">L0C25_19505</name>
</gene>
<evidence type="ECO:0000313" key="3">
    <source>
        <dbReference type="EMBL" id="UYM04699.1"/>
    </source>
</evidence>